<dbReference type="GeneID" id="19950841"/>
<accession>T0RQK6</accession>
<gene>
    <name evidence="1" type="ORF">SDRG_10114</name>
</gene>
<evidence type="ECO:0000313" key="1">
    <source>
        <dbReference type="EMBL" id="EQC32367.1"/>
    </source>
</evidence>
<sequence length="93" mass="9826">MCHAPMQCRKSRFAVAQALLPGVERFYECGGLELRALASLPTLFTITTICAIACKSEALGYAVDANLYSTILAKAFGASLLQEPATRASSTGP</sequence>
<proteinExistence type="predicted"/>
<dbReference type="EMBL" id="JH767164">
    <property type="protein sequence ID" value="EQC32367.1"/>
    <property type="molecule type" value="Genomic_DNA"/>
</dbReference>
<dbReference type="VEuPathDB" id="FungiDB:SDRG_10114"/>
<name>T0RQK6_SAPDV</name>
<organism evidence="1 2">
    <name type="scientific">Saprolegnia diclina (strain VS20)</name>
    <dbReference type="NCBI Taxonomy" id="1156394"/>
    <lineage>
        <taxon>Eukaryota</taxon>
        <taxon>Sar</taxon>
        <taxon>Stramenopiles</taxon>
        <taxon>Oomycota</taxon>
        <taxon>Saprolegniomycetes</taxon>
        <taxon>Saprolegniales</taxon>
        <taxon>Saprolegniaceae</taxon>
        <taxon>Saprolegnia</taxon>
    </lineage>
</organism>
<protein>
    <submittedName>
        <fullName evidence="1">Uncharacterized protein</fullName>
    </submittedName>
</protein>
<dbReference type="RefSeq" id="XP_008614308.1">
    <property type="nucleotide sequence ID" value="XM_008616086.1"/>
</dbReference>
<evidence type="ECO:0000313" key="2">
    <source>
        <dbReference type="Proteomes" id="UP000030762"/>
    </source>
</evidence>
<reference evidence="1 2" key="1">
    <citation type="submission" date="2012-04" db="EMBL/GenBank/DDBJ databases">
        <title>The Genome Sequence of Saprolegnia declina VS20.</title>
        <authorList>
            <consortium name="The Broad Institute Genome Sequencing Platform"/>
            <person name="Russ C."/>
            <person name="Nusbaum C."/>
            <person name="Tyler B."/>
            <person name="van West P."/>
            <person name="Dieguez-Uribeondo J."/>
            <person name="de Bruijn I."/>
            <person name="Tripathy S."/>
            <person name="Jiang R."/>
            <person name="Young S.K."/>
            <person name="Zeng Q."/>
            <person name="Gargeya S."/>
            <person name="Fitzgerald M."/>
            <person name="Haas B."/>
            <person name="Abouelleil A."/>
            <person name="Alvarado L."/>
            <person name="Arachchi H.M."/>
            <person name="Berlin A."/>
            <person name="Chapman S.B."/>
            <person name="Goldberg J."/>
            <person name="Griggs A."/>
            <person name="Gujja S."/>
            <person name="Hansen M."/>
            <person name="Howarth C."/>
            <person name="Imamovic A."/>
            <person name="Larimer J."/>
            <person name="McCowen C."/>
            <person name="Montmayeur A."/>
            <person name="Murphy C."/>
            <person name="Neiman D."/>
            <person name="Pearson M."/>
            <person name="Priest M."/>
            <person name="Roberts A."/>
            <person name="Saif S."/>
            <person name="Shea T."/>
            <person name="Sisk P."/>
            <person name="Sykes S."/>
            <person name="Wortman J."/>
            <person name="Nusbaum C."/>
            <person name="Birren B."/>
        </authorList>
    </citation>
    <scope>NUCLEOTIDE SEQUENCE [LARGE SCALE GENOMIC DNA]</scope>
    <source>
        <strain evidence="1 2">VS20</strain>
    </source>
</reference>
<dbReference type="InParanoid" id="T0RQK6"/>
<dbReference type="Proteomes" id="UP000030762">
    <property type="component" value="Unassembled WGS sequence"/>
</dbReference>
<dbReference type="AlphaFoldDB" id="T0RQK6"/>
<keyword evidence="2" id="KW-1185">Reference proteome</keyword>